<keyword evidence="11" id="KW-1185">Reference proteome</keyword>
<comment type="subcellular location">
    <subcellularLocation>
        <location evidence="1">Cell membrane</location>
        <topology evidence="1">Lipid-anchor</topology>
        <topology evidence="1">GPI-anchor</topology>
    </subcellularLocation>
</comment>
<organism evidence="10 11">
    <name type="scientific">Trifolium medium</name>
    <dbReference type="NCBI Taxonomy" id="97028"/>
    <lineage>
        <taxon>Eukaryota</taxon>
        <taxon>Viridiplantae</taxon>
        <taxon>Streptophyta</taxon>
        <taxon>Embryophyta</taxon>
        <taxon>Tracheophyta</taxon>
        <taxon>Spermatophyta</taxon>
        <taxon>Magnoliopsida</taxon>
        <taxon>eudicotyledons</taxon>
        <taxon>Gunneridae</taxon>
        <taxon>Pentapetalae</taxon>
        <taxon>rosids</taxon>
        <taxon>fabids</taxon>
        <taxon>Fabales</taxon>
        <taxon>Fabaceae</taxon>
        <taxon>Papilionoideae</taxon>
        <taxon>50 kb inversion clade</taxon>
        <taxon>NPAAA clade</taxon>
        <taxon>Hologalegina</taxon>
        <taxon>IRL clade</taxon>
        <taxon>Trifolieae</taxon>
        <taxon>Trifolium</taxon>
    </lineage>
</organism>
<evidence type="ECO:0000259" key="9">
    <source>
        <dbReference type="PROSITE" id="PS50213"/>
    </source>
</evidence>
<accession>A0A392LYT7</accession>
<dbReference type="Gene3D" id="2.30.180.10">
    <property type="entry name" value="FAS1 domain"/>
    <property type="match status" value="1"/>
</dbReference>
<reference evidence="10 11" key="1">
    <citation type="journal article" date="2018" name="Front. Plant Sci.">
        <title>Red Clover (Trifolium pratense) and Zigzag Clover (T. medium) - A Picture of Genomic Similarities and Differences.</title>
        <authorList>
            <person name="Dluhosova J."/>
            <person name="Istvanek J."/>
            <person name="Nedelnik J."/>
            <person name="Repkova J."/>
        </authorList>
    </citation>
    <scope>NUCLEOTIDE SEQUENCE [LARGE SCALE GENOMIC DNA]</scope>
    <source>
        <strain evidence="11">cv. 10/8</strain>
        <tissue evidence="10">Leaf</tissue>
    </source>
</reference>
<keyword evidence="6 8" id="KW-0472">Membrane</keyword>
<evidence type="ECO:0000256" key="2">
    <source>
        <dbReference type="ARBA" id="ARBA00007843"/>
    </source>
</evidence>
<protein>
    <submittedName>
        <fullName evidence="10">Fasciclin-like arabinogalactan protein 4-like</fullName>
    </submittedName>
</protein>
<gene>
    <name evidence="10" type="ORF">A2U01_0000919</name>
</gene>
<feature type="transmembrane region" description="Helical" evidence="8">
    <location>
        <begin position="166"/>
        <end position="190"/>
    </location>
</feature>
<dbReference type="InterPro" id="IPR045003">
    <property type="entry name" value="FLA_A"/>
</dbReference>
<sequence length="193" mass="21177">MLQASGVYDDLERKQYLRSGFTLFVPVDSAFAEIPPSFELQSLPSDQKILVLKGHILPVFYPLSLLLATNNPKEVTLASDVIGSAFTLNMSSFNGTISLGTGTIEAVITRTVLDEQPISIFAISKVLLPKEIFGKNPMVFPPPPPSPLPPAIDGKDVSSEVVDTQMWLVVFLALDFFLTVLIIYSMHLVARIR</sequence>
<dbReference type="AlphaFoldDB" id="A0A392LYT7"/>
<dbReference type="InterPro" id="IPR000782">
    <property type="entry name" value="FAS1_domain"/>
</dbReference>
<keyword evidence="4" id="KW-0449">Lipoprotein</keyword>
<evidence type="ECO:0000256" key="4">
    <source>
        <dbReference type="ARBA" id="ARBA00022622"/>
    </source>
</evidence>
<dbReference type="PROSITE" id="PS50213">
    <property type="entry name" value="FAS1"/>
    <property type="match status" value="1"/>
</dbReference>
<dbReference type="Pfam" id="PF02469">
    <property type="entry name" value="Fasciclin"/>
    <property type="match status" value="1"/>
</dbReference>
<dbReference type="EMBL" id="LXQA010000743">
    <property type="protein sequence ID" value="MCH80157.1"/>
    <property type="molecule type" value="Genomic_DNA"/>
</dbReference>
<comment type="caution">
    <text evidence="10">The sequence shown here is derived from an EMBL/GenBank/DDBJ whole genome shotgun (WGS) entry which is preliminary data.</text>
</comment>
<comment type="function">
    <text evidence="7">May be a cell surface adhesion protein.</text>
</comment>
<dbReference type="SMART" id="SM00554">
    <property type="entry name" value="FAS1"/>
    <property type="match status" value="1"/>
</dbReference>
<keyword evidence="3" id="KW-1003">Cell membrane</keyword>
<dbReference type="InterPro" id="IPR036378">
    <property type="entry name" value="FAS1_dom_sf"/>
</dbReference>
<evidence type="ECO:0000256" key="5">
    <source>
        <dbReference type="ARBA" id="ARBA00022729"/>
    </source>
</evidence>
<evidence type="ECO:0000256" key="3">
    <source>
        <dbReference type="ARBA" id="ARBA00022475"/>
    </source>
</evidence>
<keyword evidence="8" id="KW-1133">Transmembrane helix</keyword>
<evidence type="ECO:0000256" key="7">
    <source>
        <dbReference type="ARBA" id="ARBA00024686"/>
    </source>
</evidence>
<dbReference type="PANTHER" id="PTHR32077:SF86">
    <property type="entry name" value="FAS1 DOMAIN-CONTAINING PROTEIN SELMODRAFT_448915"/>
    <property type="match status" value="1"/>
</dbReference>
<evidence type="ECO:0000256" key="6">
    <source>
        <dbReference type="ARBA" id="ARBA00023136"/>
    </source>
</evidence>
<keyword evidence="4" id="KW-0336">GPI-anchor</keyword>
<evidence type="ECO:0000256" key="1">
    <source>
        <dbReference type="ARBA" id="ARBA00004609"/>
    </source>
</evidence>
<keyword evidence="8" id="KW-0812">Transmembrane</keyword>
<comment type="similarity">
    <text evidence="2">Belongs to the fasciclin-like AGP family.</text>
</comment>
<feature type="domain" description="FAS1" evidence="9">
    <location>
        <begin position="1"/>
        <end position="127"/>
    </location>
</feature>
<dbReference type="GO" id="GO:0005886">
    <property type="term" value="C:plasma membrane"/>
    <property type="evidence" value="ECO:0007669"/>
    <property type="project" value="UniProtKB-SubCell"/>
</dbReference>
<evidence type="ECO:0000256" key="8">
    <source>
        <dbReference type="SAM" id="Phobius"/>
    </source>
</evidence>
<dbReference type="Proteomes" id="UP000265520">
    <property type="component" value="Unassembled WGS sequence"/>
</dbReference>
<keyword evidence="4" id="KW-0325">Glycoprotein</keyword>
<dbReference type="GO" id="GO:0098552">
    <property type="term" value="C:side of membrane"/>
    <property type="evidence" value="ECO:0007669"/>
    <property type="project" value="UniProtKB-KW"/>
</dbReference>
<dbReference type="SUPFAM" id="SSF82153">
    <property type="entry name" value="FAS1 domain"/>
    <property type="match status" value="1"/>
</dbReference>
<proteinExistence type="inferred from homology"/>
<dbReference type="GO" id="GO:0009834">
    <property type="term" value="P:plant-type secondary cell wall biogenesis"/>
    <property type="evidence" value="ECO:0007669"/>
    <property type="project" value="TreeGrafter"/>
</dbReference>
<dbReference type="PANTHER" id="PTHR32077">
    <property type="entry name" value="FASCICLIN-LIKE ARABINOGALACTAN PROTEIN"/>
    <property type="match status" value="1"/>
</dbReference>
<name>A0A392LYT7_9FABA</name>
<evidence type="ECO:0000313" key="11">
    <source>
        <dbReference type="Proteomes" id="UP000265520"/>
    </source>
</evidence>
<keyword evidence="5" id="KW-0732">Signal</keyword>
<evidence type="ECO:0000313" key="10">
    <source>
        <dbReference type="EMBL" id="MCH80157.1"/>
    </source>
</evidence>